<dbReference type="InterPro" id="IPR036322">
    <property type="entry name" value="WD40_repeat_dom_sf"/>
</dbReference>
<keyword evidence="2" id="KW-1185">Reference proteome</keyword>
<organism evidence="1 2">
    <name type="scientific">Intoshia linei</name>
    <dbReference type="NCBI Taxonomy" id="1819745"/>
    <lineage>
        <taxon>Eukaryota</taxon>
        <taxon>Metazoa</taxon>
        <taxon>Spiralia</taxon>
        <taxon>Lophotrochozoa</taxon>
        <taxon>Mesozoa</taxon>
        <taxon>Orthonectida</taxon>
        <taxon>Rhopaluridae</taxon>
        <taxon>Intoshia</taxon>
    </lineage>
</organism>
<comment type="caution">
    <text evidence="1">The sequence shown here is derived from an EMBL/GenBank/DDBJ whole genome shotgun (WGS) entry which is preliminary data.</text>
</comment>
<dbReference type="Gene3D" id="2.130.10.10">
    <property type="entry name" value="YVTN repeat-like/Quinoprotein amine dehydrogenase"/>
    <property type="match status" value="1"/>
</dbReference>
<dbReference type="SUPFAM" id="SSF50978">
    <property type="entry name" value="WD40 repeat-like"/>
    <property type="match status" value="1"/>
</dbReference>
<dbReference type="Proteomes" id="UP000078046">
    <property type="component" value="Unassembled WGS sequence"/>
</dbReference>
<accession>A0A177AT51</accession>
<reference evidence="1 2" key="1">
    <citation type="submission" date="2016-04" db="EMBL/GenBank/DDBJ databases">
        <title>The genome of Intoshia linei affirms orthonectids as highly simplified spiralians.</title>
        <authorList>
            <person name="Mikhailov K.V."/>
            <person name="Slusarev G.S."/>
            <person name="Nikitin M.A."/>
            <person name="Logacheva M.D."/>
            <person name="Penin A."/>
            <person name="Aleoshin V."/>
            <person name="Panchin Y.V."/>
        </authorList>
    </citation>
    <scope>NUCLEOTIDE SEQUENCE [LARGE SCALE GENOMIC DNA]</scope>
    <source>
        <strain evidence="1">Intl2013</strain>
        <tissue evidence="1">Whole animal</tissue>
    </source>
</reference>
<dbReference type="AlphaFoldDB" id="A0A177AT51"/>
<dbReference type="InterPro" id="IPR015943">
    <property type="entry name" value="WD40/YVTN_repeat-like_dom_sf"/>
</dbReference>
<dbReference type="Pfam" id="PF23410">
    <property type="entry name" value="Beta-prop_VPS8"/>
    <property type="match status" value="1"/>
</dbReference>
<evidence type="ECO:0000313" key="1">
    <source>
        <dbReference type="EMBL" id="OAF64990.1"/>
    </source>
</evidence>
<sequence length="128" mass="13922">MLPSLFLKIIEESTDCQSLASNATDELDGRCLKYKNISRHLKTLKQSKNIGSPSTVDVSANTIAIGTVCSAILIFDKSENFKTTLTVDDDKYDASCIASISIFTDSSCLISGCTTGSMFVWNLETYSI</sequence>
<feature type="non-terminal residue" evidence="1">
    <location>
        <position position="128"/>
    </location>
</feature>
<protein>
    <submittedName>
        <fullName evidence="1">Uncharacterized protein</fullName>
    </submittedName>
</protein>
<dbReference type="EMBL" id="LWCA01001505">
    <property type="protein sequence ID" value="OAF64990.1"/>
    <property type="molecule type" value="Genomic_DNA"/>
</dbReference>
<gene>
    <name evidence="1" type="ORF">A3Q56_07291</name>
</gene>
<proteinExistence type="predicted"/>
<name>A0A177AT51_9BILA</name>
<evidence type="ECO:0000313" key="2">
    <source>
        <dbReference type="Proteomes" id="UP000078046"/>
    </source>
</evidence>